<name>A0A6A5R251_AMPQU</name>
<dbReference type="Pfam" id="PF20684">
    <property type="entry name" value="Fung_rhodopsin"/>
    <property type="match status" value="1"/>
</dbReference>
<keyword evidence="2 6" id="KW-0812">Transmembrane</keyword>
<dbReference type="Proteomes" id="UP000800096">
    <property type="component" value="Unassembled WGS sequence"/>
</dbReference>
<evidence type="ECO:0000256" key="6">
    <source>
        <dbReference type="SAM" id="Phobius"/>
    </source>
</evidence>
<evidence type="ECO:0000256" key="5">
    <source>
        <dbReference type="ARBA" id="ARBA00038359"/>
    </source>
</evidence>
<evidence type="ECO:0000256" key="4">
    <source>
        <dbReference type="ARBA" id="ARBA00023136"/>
    </source>
</evidence>
<protein>
    <recommendedName>
        <fullName evidence="7">Rhodopsin domain-containing protein</fullName>
    </recommendedName>
</protein>
<dbReference type="InterPro" id="IPR049326">
    <property type="entry name" value="Rhodopsin_dom_fungi"/>
</dbReference>
<dbReference type="PANTHER" id="PTHR33048">
    <property type="entry name" value="PTH11-LIKE INTEGRAL MEMBRANE PROTEIN (AFU_ORTHOLOGUE AFUA_5G11245)"/>
    <property type="match status" value="1"/>
</dbReference>
<gene>
    <name evidence="8" type="ORF">BDU57DRAFT_61479</name>
</gene>
<evidence type="ECO:0000313" key="9">
    <source>
        <dbReference type="Proteomes" id="UP000800096"/>
    </source>
</evidence>
<dbReference type="EMBL" id="ML979132">
    <property type="protein sequence ID" value="KAF1921762.1"/>
    <property type="molecule type" value="Genomic_DNA"/>
</dbReference>
<sequence>MLRSLYHGDSSRRWKTHSCGTSDEHVYAQLLKWRIRHMVVVGLSLSIVKTSVCLFLLRLATRKAYCWFLCGVIAFLVPFAITYLLLLILQCHPIAAAWHVNLLPPPMGTGTAKCFSPAIWV</sequence>
<feature type="transmembrane region" description="Helical" evidence="6">
    <location>
        <begin position="64"/>
        <end position="89"/>
    </location>
</feature>
<proteinExistence type="inferred from homology"/>
<evidence type="ECO:0000256" key="1">
    <source>
        <dbReference type="ARBA" id="ARBA00004141"/>
    </source>
</evidence>
<comment type="subcellular location">
    <subcellularLocation>
        <location evidence="1">Membrane</location>
        <topology evidence="1">Multi-pass membrane protein</topology>
    </subcellularLocation>
</comment>
<evidence type="ECO:0000313" key="8">
    <source>
        <dbReference type="EMBL" id="KAF1921762.1"/>
    </source>
</evidence>
<accession>A0A6A5R251</accession>
<dbReference type="GO" id="GO:0016020">
    <property type="term" value="C:membrane"/>
    <property type="evidence" value="ECO:0007669"/>
    <property type="project" value="UniProtKB-SubCell"/>
</dbReference>
<reference evidence="8" key="1">
    <citation type="journal article" date="2020" name="Stud. Mycol.">
        <title>101 Dothideomycetes genomes: a test case for predicting lifestyles and emergence of pathogens.</title>
        <authorList>
            <person name="Haridas S."/>
            <person name="Albert R."/>
            <person name="Binder M."/>
            <person name="Bloem J."/>
            <person name="Labutti K."/>
            <person name="Salamov A."/>
            <person name="Andreopoulos B."/>
            <person name="Baker S."/>
            <person name="Barry K."/>
            <person name="Bills G."/>
            <person name="Bluhm B."/>
            <person name="Cannon C."/>
            <person name="Castanera R."/>
            <person name="Culley D."/>
            <person name="Daum C."/>
            <person name="Ezra D."/>
            <person name="Gonzalez J."/>
            <person name="Henrissat B."/>
            <person name="Kuo A."/>
            <person name="Liang C."/>
            <person name="Lipzen A."/>
            <person name="Lutzoni F."/>
            <person name="Magnuson J."/>
            <person name="Mondo S."/>
            <person name="Nolan M."/>
            <person name="Ohm R."/>
            <person name="Pangilinan J."/>
            <person name="Park H.-J."/>
            <person name="Ramirez L."/>
            <person name="Alfaro M."/>
            <person name="Sun H."/>
            <person name="Tritt A."/>
            <person name="Yoshinaga Y."/>
            <person name="Zwiers L.-H."/>
            <person name="Turgeon B."/>
            <person name="Goodwin S."/>
            <person name="Spatafora J."/>
            <person name="Crous P."/>
            <person name="Grigoriev I."/>
        </authorList>
    </citation>
    <scope>NUCLEOTIDE SEQUENCE</scope>
    <source>
        <strain evidence="8">HMLAC05119</strain>
    </source>
</reference>
<dbReference type="InterPro" id="IPR052337">
    <property type="entry name" value="SAT4-like"/>
</dbReference>
<dbReference type="AlphaFoldDB" id="A0A6A5R251"/>
<comment type="similarity">
    <text evidence="5">Belongs to the SAT4 family.</text>
</comment>
<evidence type="ECO:0000256" key="3">
    <source>
        <dbReference type="ARBA" id="ARBA00022989"/>
    </source>
</evidence>
<organism evidence="8 9">
    <name type="scientific">Ampelomyces quisqualis</name>
    <name type="common">Powdery mildew agent</name>
    <dbReference type="NCBI Taxonomy" id="50730"/>
    <lineage>
        <taxon>Eukaryota</taxon>
        <taxon>Fungi</taxon>
        <taxon>Dikarya</taxon>
        <taxon>Ascomycota</taxon>
        <taxon>Pezizomycotina</taxon>
        <taxon>Dothideomycetes</taxon>
        <taxon>Pleosporomycetidae</taxon>
        <taxon>Pleosporales</taxon>
        <taxon>Pleosporineae</taxon>
        <taxon>Phaeosphaeriaceae</taxon>
        <taxon>Ampelomyces</taxon>
    </lineage>
</organism>
<dbReference type="PANTHER" id="PTHR33048:SF47">
    <property type="entry name" value="INTEGRAL MEMBRANE PROTEIN-RELATED"/>
    <property type="match status" value="1"/>
</dbReference>
<feature type="domain" description="Rhodopsin" evidence="7">
    <location>
        <begin position="37"/>
        <end position="101"/>
    </location>
</feature>
<dbReference type="OrthoDB" id="5022096at2759"/>
<keyword evidence="4 6" id="KW-0472">Membrane</keyword>
<feature type="transmembrane region" description="Helical" evidence="6">
    <location>
        <begin position="35"/>
        <end position="57"/>
    </location>
</feature>
<keyword evidence="9" id="KW-1185">Reference proteome</keyword>
<evidence type="ECO:0000259" key="7">
    <source>
        <dbReference type="Pfam" id="PF20684"/>
    </source>
</evidence>
<evidence type="ECO:0000256" key="2">
    <source>
        <dbReference type="ARBA" id="ARBA00022692"/>
    </source>
</evidence>
<keyword evidence="3 6" id="KW-1133">Transmembrane helix</keyword>